<accession>A0A641D5K6</accession>
<organism evidence="2">
    <name type="scientific">Escherichia coli</name>
    <dbReference type="NCBI Taxonomy" id="562"/>
    <lineage>
        <taxon>Bacteria</taxon>
        <taxon>Pseudomonadati</taxon>
        <taxon>Pseudomonadota</taxon>
        <taxon>Gammaproteobacteria</taxon>
        <taxon>Enterobacterales</taxon>
        <taxon>Enterobacteriaceae</taxon>
        <taxon>Escherichia</taxon>
    </lineage>
</organism>
<feature type="transmembrane region" description="Helical" evidence="1">
    <location>
        <begin position="12"/>
        <end position="31"/>
    </location>
</feature>
<name>A0A641D5K6_ECOLX</name>
<keyword evidence="1" id="KW-0812">Transmembrane</keyword>
<comment type="caution">
    <text evidence="2">The sequence shown here is derived from an EMBL/GenBank/DDBJ whole genome shotgun (WGS) entry which is preliminary data.</text>
</comment>
<dbReference type="AntiFam" id="ANF00065">
    <property type="entry name" value="Translation of REP sequence"/>
</dbReference>
<keyword evidence="1" id="KW-1133">Transmembrane helix</keyword>
<gene>
    <name evidence="2" type="ORF">EA193_14410</name>
</gene>
<keyword evidence="1" id="KW-0472">Membrane</keyword>
<evidence type="ECO:0000256" key="1">
    <source>
        <dbReference type="SAM" id="Phobius"/>
    </source>
</evidence>
<protein>
    <submittedName>
        <fullName evidence="2">Uncharacterized protein</fullName>
    </submittedName>
</protein>
<reference evidence="2" key="1">
    <citation type="submission" date="2018-10" db="EMBL/GenBank/DDBJ databases">
        <title>Genomic surveillance of multi-drug resistant E. coli causing blood-stream infections.</title>
        <authorList>
            <person name="Hastak P."/>
            <person name="Myers G."/>
            <person name="Djordjevic S."/>
            <person name="Chowdhury P.R."/>
        </authorList>
    </citation>
    <scope>NUCLEOTIDE SEQUENCE</scope>
    <source>
        <strain evidence="2">EC66_ST393C</strain>
    </source>
</reference>
<sequence>MNALSGLQNSANSIYCTILAGLISVAHQAIISKKGRSSDRPFSYLMCLRVFQNFANNLNRFFLDLLAMLFTEEAFAINLVRVFRA</sequence>
<dbReference type="EMBL" id="RDTK01000010">
    <property type="protein sequence ID" value="KAA1841691.1"/>
    <property type="molecule type" value="Genomic_DNA"/>
</dbReference>
<evidence type="ECO:0000313" key="2">
    <source>
        <dbReference type="EMBL" id="KAA1841691.1"/>
    </source>
</evidence>
<dbReference type="AlphaFoldDB" id="A0A641D5K6"/>
<proteinExistence type="predicted"/>